<gene>
    <name evidence="2" type="ORF">HHI36_023966</name>
</gene>
<accession>A0ABD2NY93</accession>
<proteinExistence type="predicted"/>
<keyword evidence="3" id="KW-1185">Reference proteome</keyword>
<feature type="compositionally biased region" description="Polar residues" evidence="1">
    <location>
        <begin position="1"/>
        <end position="10"/>
    </location>
</feature>
<dbReference type="AlphaFoldDB" id="A0ABD2NY93"/>
<evidence type="ECO:0000313" key="3">
    <source>
        <dbReference type="Proteomes" id="UP001516400"/>
    </source>
</evidence>
<dbReference type="EMBL" id="JABFTP020000147">
    <property type="protein sequence ID" value="KAL3283693.1"/>
    <property type="molecule type" value="Genomic_DNA"/>
</dbReference>
<evidence type="ECO:0000313" key="2">
    <source>
        <dbReference type="EMBL" id="KAL3283693.1"/>
    </source>
</evidence>
<sequence length="176" mass="19786">MLMADQSETNLPPHRDDRAKDGAIPSQRYGKGQHVKSNSQLICHSNSTNDLIVINNVNKPQPTDGIDFANFNVQKHPTKHRKINKAESSNNTYASVVPKNSKRNPFTVGNTILTNLVLPLKAMPKTTAINVYRFDPDTETNHILNYIKPAMPVLNVEKLECRKSKIYASFTMTINK</sequence>
<feature type="region of interest" description="Disordered" evidence="1">
    <location>
        <begin position="1"/>
        <end position="38"/>
    </location>
</feature>
<protein>
    <submittedName>
        <fullName evidence="2">Uncharacterized protein</fullName>
    </submittedName>
</protein>
<organism evidence="2 3">
    <name type="scientific">Cryptolaemus montrouzieri</name>
    <dbReference type="NCBI Taxonomy" id="559131"/>
    <lineage>
        <taxon>Eukaryota</taxon>
        <taxon>Metazoa</taxon>
        <taxon>Ecdysozoa</taxon>
        <taxon>Arthropoda</taxon>
        <taxon>Hexapoda</taxon>
        <taxon>Insecta</taxon>
        <taxon>Pterygota</taxon>
        <taxon>Neoptera</taxon>
        <taxon>Endopterygota</taxon>
        <taxon>Coleoptera</taxon>
        <taxon>Polyphaga</taxon>
        <taxon>Cucujiformia</taxon>
        <taxon>Coccinelloidea</taxon>
        <taxon>Coccinellidae</taxon>
        <taxon>Scymninae</taxon>
        <taxon>Scymnini</taxon>
        <taxon>Cryptolaemus</taxon>
    </lineage>
</organism>
<comment type="caution">
    <text evidence="2">The sequence shown here is derived from an EMBL/GenBank/DDBJ whole genome shotgun (WGS) entry which is preliminary data.</text>
</comment>
<reference evidence="2 3" key="1">
    <citation type="journal article" date="2021" name="BMC Biol.">
        <title>Horizontally acquired antibacterial genes associated with adaptive radiation of ladybird beetles.</title>
        <authorList>
            <person name="Li H.S."/>
            <person name="Tang X.F."/>
            <person name="Huang Y.H."/>
            <person name="Xu Z.Y."/>
            <person name="Chen M.L."/>
            <person name="Du X.Y."/>
            <person name="Qiu B.Y."/>
            <person name="Chen P.T."/>
            <person name="Zhang W."/>
            <person name="Slipinski A."/>
            <person name="Escalona H.E."/>
            <person name="Waterhouse R.M."/>
            <person name="Zwick A."/>
            <person name="Pang H."/>
        </authorList>
    </citation>
    <scope>NUCLEOTIDE SEQUENCE [LARGE SCALE GENOMIC DNA]</scope>
    <source>
        <strain evidence="2">SYSU2018</strain>
    </source>
</reference>
<evidence type="ECO:0000256" key="1">
    <source>
        <dbReference type="SAM" id="MobiDB-lite"/>
    </source>
</evidence>
<name>A0ABD2NY93_9CUCU</name>
<dbReference type="Proteomes" id="UP001516400">
    <property type="component" value="Unassembled WGS sequence"/>
</dbReference>